<name>F3QL41_9BURK</name>
<sequence>MTWGGFPFMVEAPSIIFLIQKFSSARNNSVFNKFREILRA</sequence>
<evidence type="ECO:0000313" key="1">
    <source>
        <dbReference type="EMBL" id="EGG53796.1"/>
    </source>
</evidence>
<comment type="caution">
    <text evidence="1">The sequence shown here is derived from an EMBL/GenBank/DDBJ whole genome shotgun (WGS) entry which is preliminary data.</text>
</comment>
<dbReference type="EMBL" id="AFBP01000050">
    <property type="protein sequence ID" value="EGG53796.1"/>
    <property type="molecule type" value="Genomic_DNA"/>
</dbReference>
<accession>F3QL41</accession>
<protein>
    <submittedName>
        <fullName evidence="1">Uncharacterized protein</fullName>
    </submittedName>
</protein>
<dbReference type="Proteomes" id="UP000005156">
    <property type="component" value="Unassembled WGS sequence"/>
</dbReference>
<organism evidence="1 2">
    <name type="scientific">Parasutterella excrementihominis YIT 11859</name>
    <dbReference type="NCBI Taxonomy" id="762966"/>
    <lineage>
        <taxon>Bacteria</taxon>
        <taxon>Pseudomonadati</taxon>
        <taxon>Pseudomonadota</taxon>
        <taxon>Betaproteobacteria</taxon>
        <taxon>Burkholderiales</taxon>
        <taxon>Sutterellaceae</taxon>
        <taxon>Parasutterella</taxon>
    </lineage>
</organism>
<proteinExistence type="predicted"/>
<dbReference type="HOGENOM" id="CLU_3293679_0_0_4"/>
<dbReference type="AlphaFoldDB" id="F3QL41"/>
<reference evidence="1 2" key="1">
    <citation type="submission" date="2011-02" db="EMBL/GenBank/DDBJ databases">
        <authorList>
            <person name="Weinstock G."/>
            <person name="Sodergren E."/>
            <person name="Clifton S."/>
            <person name="Fulton L."/>
            <person name="Fulton B."/>
            <person name="Courtney L."/>
            <person name="Fronick C."/>
            <person name="Harrison M."/>
            <person name="Strong C."/>
            <person name="Farmer C."/>
            <person name="Delahaunty K."/>
            <person name="Markovic C."/>
            <person name="Hall O."/>
            <person name="Minx P."/>
            <person name="Tomlinson C."/>
            <person name="Mitreva M."/>
            <person name="Hou S."/>
            <person name="Chen J."/>
            <person name="Wollam A."/>
            <person name="Pepin K.H."/>
            <person name="Johnson M."/>
            <person name="Bhonagiri V."/>
            <person name="Zhang X."/>
            <person name="Suruliraj S."/>
            <person name="Warren W."/>
            <person name="Chinwalla A."/>
            <person name="Mardis E.R."/>
            <person name="Wilson R.K."/>
        </authorList>
    </citation>
    <scope>NUCLEOTIDE SEQUENCE [LARGE SCALE GENOMIC DNA]</scope>
    <source>
        <strain evidence="1 2">YIT 11859</strain>
    </source>
</reference>
<gene>
    <name evidence="1" type="ORF">HMPREF9439_01658</name>
</gene>
<evidence type="ECO:0000313" key="2">
    <source>
        <dbReference type="Proteomes" id="UP000005156"/>
    </source>
</evidence>
<keyword evidence="2" id="KW-1185">Reference proteome</keyword>